<dbReference type="Proteomes" id="UP000590442">
    <property type="component" value="Unassembled WGS sequence"/>
</dbReference>
<keyword evidence="3" id="KW-1185">Reference proteome</keyword>
<comment type="caution">
    <text evidence="2">The sequence shown here is derived from an EMBL/GenBank/DDBJ whole genome shotgun (WGS) entry which is preliminary data.</text>
</comment>
<dbReference type="AlphaFoldDB" id="A0A846QUW1"/>
<gene>
    <name evidence="2" type="ORF">GGR42_002522</name>
</gene>
<dbReference type="GO" id="GO:0004180">
    <property type="term" value="F:carboxypeptidase activity"/>
    <property type="evidence" value="ECO:0007669"/>
    <property type="project" value="UniProtKB-KW"/>
</dbReference>
<name>A0A846QUW1_9FLAO</name>
<keyword evidence="2" id="KW-0378">Hydrolase</keyword>
<keyword evidence="2" id="KW-0121">Carboxypeptidase</keyword>
<dbReference type="Pfam" id="PF04389">
    <property type="entry name" value="Peptidase_M28"/>
    <property type="match status" value="1"/>
</dbReference>
<dbReference type="PANTHER" id="PTHR12147:SF26">
    <property type="entry name" value="PEPTIDASE M28 DOMAIN-CONTAINING PROTEIN"/>
    <property type="match status" value="1"/>
</dbReference>
<organism evidence="2 3">
    <name type="scientific">Saonia flava</name>
    <dbReference type="NCBI Taxonomy" id="523696"/>
    <lineage>
        <taxon>Bacteria</taxon>
        <taxon>Pseudomonadati</taxon>
        <taxon>Bacteroidota</taxon>
        <taxon>Flavobacteriia</taxon>
        <taxon>Flavobacteriales</taxon>
        <taxon>Flavobacteriaceae</taxon>
        <taxon>Saonia</taxon>
    </lineage>
</organism>
<feature type="domain" description="Peptidase M28" evidence="1">
    <location>
        <begin position="109"/>
        <end position="298"/>
    </location>
</feature>
<dbReference type="Gene3D" id="3.40.630.10">
    <property type="entry name" value="Zn peptidases"/>
    <property type="match status" value="1"/>
</dbReference>
<evidence type="ECO:0000313" key="2">
    <source>
        <dbReference type="EMBL" id="NJB72031.1"/>
    </source>
</evidence>
<accession>A0A846QUW1</accession>
<dbReference type="InterPro" id="IPR007484">
    <property type="entry name" value="Peptidase_M28"/>
</dbReference>
<dbReference type="RefSeq" id="WP_167964622.1">
    <property type="nucleotide sequence ID" value="NZ_JAATJJ010000002.1"/>
</dbReference>
<dbReference type="SUPFAM" id="SSF53187">
    <property type="entry name" value="Zn-dependent exopeptidases"/>
    <property type="match status" value="1"/>
</dbReference>
<reference evidence="2 3" key="1">
    <citation type="submission" date="2020-03" db="EMBL/GenBank/DDBJ databases">
        <title>Genomic Encyclopedia of Type Strains, Phase IV (KMG-IV): sequencing the most valuable type-strain genomes for metagenomic binning, comparative biology and taxonomic classification.</title>
        <authorList>
            <person name="Goeker M."/>
        </authorList>
    </citation>
    <scope>NUCLEOTIDE SEQUENCE [LARGE SCALE GENOMIC DNA]</scope>
    <source>
        <strain evidence="2 3">DSM 29762</strain>
    </source>
</reference>
<keyword evidence="2" id="KW-0645">Protease</keyword>
<evidence type="ECO:0000259" key="1">
    <source>
        <dbReference type="Pfam" id="PF04389"/>
    </source>
</evidence>
<protein>
    <submittedName>
        <fullName evidence="2">Zn-dependent M28 family amino/carboxypeptidase</fullName>
    </submittedName>
</protein>
<dbReference type="GO" id="GO:0006508">
    <property type="term" value="P:proteolysis"/>
    <property type="evidence" value="ECO:0007669"/>
    <property type="project" value="InterPro"/>
</dbReference>
<dbReference type="PANTHER" id="PTHR12147">
    <property type="entry name" value="METALLOPEPTIDASE M28 FAMILY MEMBER"/>
    <property type="match status" value="1"/>
</dbReference>
<sequence length="311" mass="35273">MKLQLIIIMIFVFTSCSNSEEEKVVIDNFPQDINEAQIEIVSSLSGNQPIQPKGIELNARATLKERKLSRAYLIELLKKLSLKPIEQNYRQKNVNSFVDILIGPFKGTNIYGVLPASKSTNQYIILGAHYDTARDCPGANDNASAIALLYGVTKRLSEISTREANVLIVFFDQEEEELIGSKAFARYIQKQKLEILSAHTFDQIGWDKDEDRAIELELPTIELEEIYKEQGIKLGIPVHTTRVNSTDHQSFRDMGINAVGITEEYVNKDTSPFKDTPNDKFNTINFEYVESTTNLIYEVIKTLVSKNNENE</sequence>
<dbReference type="InterPro" id="IPR045175">
    <property type="entry name" value="M28_fam"/>
</dbReference>
<dbReference type="EMBL" id="JAATJJ010000002">
    <property type="protein sequence ID" value="NJB72031.1"/>
    <property type="molecule type" value="Genomic_DNA"/>
</dbReference>
<dbReference type="GO" id="GO:0008235">
    <property type="term" value="F:metalloexopeptidase activity"/>
    <property type="evidence" value="ECO:0007669"/>
    <property type="project" value="InterPro"/>
</dbReference>
<proteinExistence type="predicted"/>
<evidence type="ECO:0000313" key="3">
    <source>
        <dbReference type="Proteomes" id="UP000590442"/>
    </source>
</evidence>
<dbReference type="PROSITE" id="PS51257">
    <property type="entry name" value="PROKAR_LIPOPROTEIN"/>
    <property type="match status" value="1"/>
</dbReference>